<keyword evidence="6" id="KW-1185">Reference proteome</keyword>
<protein>
    <submittedName>
        <fullName evidence="5">T9SS type A sorting domain-containing protein</fullName>
    </submittedName>
</protein>
<dbReference type="InterPro" id="IPR013830">
    <property type="entry name" value="SGNH_hydro"/>
</dbReference>
<dbReference type="InterPro" id="IPR052762">
    <property type="entry name" value="PCW_deacetylase/CE"/>
</dbReference>
<feature type="domain" description="Secretion system C-terminal sorting" evidence="4">
    <location>
        <begin position="535"/>
        <end position="594"/>
    </location>
</feature>
<dbReference type="Gene3D" id="3.40.50.1110">
    <property type="entry name" value="SGNH hydrolase"/>
    <property type="match status" value="1"/>
</dbReference>
<organism evidence="5 6">
    <name type="scientific">Flammeovirga pectinis</name>
    <dbReference type="NCBI Taxonomy" id="2494373"/>
    <lineage>
        <taxon>Bacteria</taxon>
        <taxon>Pseudomonadati</taxon>
        <taxon>Bacteroidota</taxon>
        <taxon>Cytophagia</taxon>
        <taxon>Cytophagales</taxon>
        <taxon>Flammeovirgaceae</taxon>
        <taxon>Flammeovirga</taxon>
    </lineage>
</organism>
<evidence type="ECO:0000313" key="5">
    <source>
        <dbReference type="EMBL" id="AZQ61412.1"/>
    </source>
</evidence>
<dbReference type="AlphaFoldDB" id="A0A3Q9FM61"/>
<proteinExistence type="predicted"/>
<name>A0A3Q9FM61_9BACT</name>
<dbReference type="Pfam" id="PF17996">
    <property type="entry name" value="CE2_N"/>
    <property type="match status" value="1"/>
</dbReference>
<dbReference type="EMBL" id="CP034562">
    <property type="protein sequence ID" value="AZQ61412.1"/>
    <property type="molecule type" value="Genomic_DNA"/>
</dbReference>
<feature type="domain" description="Carbohydrate esterase 2 N-terminal" evidence="3">
    <location>
        <begin position="36"/>
        <end position="145"/>
    </location>
</feature>
<evidence type="ECO:0000256" key="1">
    <source>
        <dbReference type="SAM" id="SignalP"/>
    </source>
</evidence>
<gene>
    <name evidence="5" type="ORF">EI427_03985</name>
</gene>
<dbReference type="PANTHER" id="PTHR37834:SF2">
    <property type="entry name" value="ESTERASE, SGNH HYDROLASE-TYPE"/>
    <property type="match status" value="1"/>
</dbReference>
<feature type="signal peptide" evidence="1">
    <location>
        <begin position="1"/>
        <end position="22"/>
    </location>
</feature>
<dbReference type="KEGG" id="fll:EI427_03985"/>
<dbReference type="Pfam" id="PF18962">
    <property type="entry name" value="Por_Secre_tail"/>
    <property type="match status" value="1"/>
</dbReference>
<evidence type="ECO:0000259" key="4">
    <source>
        <dbReference type="Pfam" id="PF18962"/>
    </source>
</evidence>
<dbReference type="InterPro" id="IPR036514">
    <property type="entry name" value="SGNH_hydro_sf"/>
</dbReference>
<evidence type="ECO:0000313" key="6">
    <source>
        <dbReference type="Proteomes" id="UP000267268"/>
    </source>
</evidence>
<dbReference type="OrthoDB" id="9801375at2"/>
<dbReference type="RefSeq" id="WP_126611864.1">
    <property type="nucleotide sequence ID" value="NZ_CP034562.1"/>
</dbReference>
<dbReference type="PANTHER" id="PTHR37834">
    <property type="entry name" value="GDSL-LIKE LIPASE/ACYLHYDROLASE DOMAIN PROTEIN (AFU_ORTHOLOGUE AFUA_2G00620)"/>
    <property type="match status" value="1"/>
</dbReference>
<dbReference type="InterPro" id="IPR026444">
    <property type="entry name" value="Secre_tail"/>
</dbReference>
<dbReference type="SUPFAM" id="SSF52266">
    <property type="entry name" value="SGNH hydrolase"/>
    <property type="match status" value="1"/>
</dbReference>
<sequence>MNTITNFLIGVVLFALQSTAFAQTVNVTPSNTKIQYSGRMTMKNPDAPVFSLPSTSIKINFNGTSVKGTFSNTLGNSFLYIIVDGNADPYNREVIKITAKNQVFTLVENLDAGDHTLEIVKVNEYDTKVTFKGFVIKNGTGLLPPSARPALKIEYYGDSNAAGWSAWDVRDEGYARLSGGYYTYPAMTARMLNAEVSNFSAGGHGVTDAARKLDLKDHYSKIHITGGNSNVNQWDFENNYWGFTADVVVINLGANDYYSGASETVMKSSWNELVTTLRTHYPAAHIVMANSKGWAFGEPADYVGDFVAERIANGDTNMSFVKFPWYWSDYHTVINEHAGFANILAAHIANVMNLPTPTPSNLSTFAPYGEVGNGSFESSLIEGFADGWRPFATWSFPEYAKNRTDAVDGTCYLVCPPTFGVMHAAPANPGDMFDLSVYARAQSGTRGRLKYEFRNQGQAVIEEGSIDILDLNSDWKQISLTTIAAPEGTWHINVILEALNNSTINFDLAEMQLVTSNGRNSLLKKDLNQKLKYTVYPNPSVDRIQFEIEGLKNEVPNYTIFNVQGVQQMKGKGTEIEIVTLPKGVYFIQVEGYSTVLTFIKK</sequence>
<dbReference type="NCBIfam" id="TIGR04183">
    <property type="entry name" value="Por_Secre_tail"/>
    <property type="match status" value="1"/>
</dbReference>
<reference evidence="5 6" key="1">
    <citation type="submission" date="2018-12" db="EMBL/GenBank/DDBJ databases">
        <title>Flammeovirga pectinis sp. nov., isolated from the gut of the Korean scallop, Patinopecten yessoensis.</title>
        <authorList>
            <person name="Bae J.-W."/>
            <person name="Jeong Y.-S."/>
            <person name="Kang W."/>
        </authorList>
    </citation>
    <scope>NUCLEOTIDE SEQUENCE [LARGE SCALE GENOMIC DNA]</scope>
    <source>
        <strain evidence="5 6">L12M1</strain>
    </source>
</reference>
<feature type="domain" description="SGNH hydrolase-type esterase" evidence="2">
    <location>
        <begin position="156"/>
        <end position="302"/>
    </location>
</feature>
<dbReference type="GO" id="GO:0016788">
    <property type="term" value="F:hydrolase activity, acting on ester bonds"/>
    <property type="evidence" value="ECO:0007669"/>
    <property type="project" value="UniProtKB-ARBA"/>
</dbReference>
<evidence type="ECO:0000259" key="2">
    <source>
        <dbReference type="Pfam" id="PF13472"/>
    </source>
</evidence>
<evidence type="ECO:0000259" key="3">
    <source>
        <dbReference type="Pfam" id="PF17996"/>
    </source>
</evidence>
<feature type="chain" id="PRO_5018675953" evidence="1">
    <location>
        <begin position="23"/>
        <end position="602"/>
    </location>
</feature>
<accession>A0A3Q9FM61</accession>
<dbReference type="Pfam" id="PF13472">
    <property type="entry name" value="Lipase_GDSL_2"/>
    <property type="match status" value="1"/>
</dbReference>
<dbReference type="InterPro" id="IPR040794">
    <property type="entry name" value="CE2_N"/>
</dbReference>
<dbReference type="Proteomes" id="UP000267268">
    <property type="component" value="Chromosome 1"/>
</dbReference>
<dbReference type="Gene3D" id="2.60.120.260">
    <property type="entry name" value="Galactose-binding domain-like"/>
    <property type="match status" value="2"/>
</dbReference>
<keyword evidence="1" id="KW-0732">Signal</keyword>